<dbReference type="EMBL" id="KJ019103">
    <property type="protein sequence ID" value="AIX32309.1"/>
    <property type="molecule type" value="Genomic_DNA"/>
</dbReference>
<dbReference type="EMBL" id="KJ019159">
    <property type="protein sequence ID" value="AIX45660.1"/>
    <property type="molecule type" value="Genomic_DNA"/>
</dbReference>
<evidence type="ECO:0000313" key="14">
    <source>
        <dbReference type="EMBL" id="AIX32807.1"/>
    </source>
</evidence>
<dbReference type="EMBL" id="KJ019092">
    <property type="protein sequence ID" value="AIX29220.1"/>
    <property type="molecule type" value="Genomic_DNA"/>
</dbReference>
<gene>
    <name evidence="15" type="ORF">Syn7803C15_110</name>
    <name evidence="16" type="ORF">Syn7803C16_110</name>
    <name evidence="17" type="ORF">Syn7803C17_106</name>
    <name evidence="18" type="ORF">Syn7803C19_99</name>
    <name evidence="19" type="ORF">Syn7803C21_107</name>
    <name evidence="20" type="ORF">Syn7803C22_110</name>
    <name evidence="21" type="ORF">Syn7803C24_108</name>
    <name evidence="22" type="ORF">Syn7803C25_109</name>
    <name evidence="23" type="ORF">Syn7803C34_109</name>
    <name evidence="1" type="ORF">Syn7803C58_106</name>
    <name evidence="2" type="ORF">Syn7803C6_110</name>
    <name evidence="3" type="ORF">Syn7803US17_108</name>
    <name evidence="4" type="ORF">Syn7803US24_109</name>
    <name evidence="5" type="ORF">Syn7803US2_109</name>
    <name evidence="6" type="ORF">Syn7803US34_108</name>
    <name evidence="7" type="ORF">Syn7803US36_110</name>
    <name evidence="8" type="ORF">Syn7803US37_111</name>
    <name evidence="9" type="ORF">Syn7803US39_109</name>
    <name evidence="10" type="ORF">Syn7803US3_110</name>
    <name evidence="11" type="ORF">Syn7803US42_111</name>
    <name evidence="12" type="ORF">Syn7803US43_108</name>
    <name evidence="13" type="ORF">Syn7803US44_109</name>
    <name evidence="14" type="ORF">Syn7803US4_106</name>
</gene>
<evidence type="ECO:0000313" key="2">
    <source>
        <dbReference type="EMBL" id="AIX18409.1"/>
    </source>
</evidence>
<sequence length="54" mass="6384">MDHLYDIIIEGQVIHKGVCEEEFLDLMEIFSSNYYECGFPHPDTISHTMYTKEN</sequence>
<accession>A0A0E3F0F1</accession>
<dbReference type="EMBL" id="KJ019086">
    <property type="protein sequence ID" value="AIX27749.1"/>
    <property type="molecule type" value="Genomic_DNA"/>
</dbReference>
<evidence type="ECO:0000313" key="10">
    <source>
        <dbReference type="EMBL" id="AIX31167.1"/>
    </source>
</evidence>
<dbReference type="EMBL" id="KJ019101">
    <property type="protein sequence ID" value="AIX31739.1"/>
    <property type="molecule type" value="Genomic_DNA"/>
</dbReference>
<evidence type="ECO:0000313" key="20">
    <source>
        <dbReference type="EMBL" id="AIX43460.1"/>
    </source>
</evidence>
<evidence type="ECO:0000313" key="3">
    <source>
        <dbReference type="EMBL" id="AIX27749.1"/>
    </source>
</evidence>
<dbReference type="Proteomes" id="UP000033001">
    <property type="component" value="Segment"/>
</dbReference>
<evidence type="ECO:0000313" key="13">
    <source>
        <dbReference type="EMBL" id="AIX32309.1"/>
    </source>
</evidence>
<dbReference type="Proteomes" id="UP000185295">
    <property type="component" value="Segment"/>
</dbReference>
<evidence type="ECO:0000313" key="7">
    <source>
        <dbReference type="EMBL" id="AIX30298.1"/>
    </source>
</evidence>
<dbReference type="Proteomes" id="UP000185306">
    <property type="component" value="Segment"/>
</dbReference>
<evidence type="ECO:0000313" key="19">
    <source>
        <dbReference type="EMBL" id="AIX43172.1"/>
    </source>
</evidence>
<dbReference type="EMBL" id="KJ019098">
    <property type="protein sequence ID" value="AIX30880.1"/>
    <property type="molecule type" value="Genomic_DNA"/>
</dbReference>
<dbReference type="Proteomes" id="UP000185299">
    <property type="component" value="Segment"/>
</dbReference>
<dbReference type="Proteomes" id="UP000185313">
    <property type="component" value="Segment"/>
</dbReference>
<dbReference type="Proteomes" id="UP000185324">
    <property type="component" value="Segment"/>
</dbReference>
<dbReference type="Proteomes" id="UP000185294">
    <property type="component" value="Segment"/>
</dbReference>
<dbReference type="Proteomes" id="UP000185287">
    <property type="component" value="Segment"/>
</dbReference>
<dbReference type="Proteomes" id="UP000185314">
    <property type="component" value="Segment"/>
</dbReference>
<dbReference type="EMBL" id="KJ019152">
    <property type="protein sequence ID" value="AIX44032.1"/>
    <property type="molecule type" value="Genomic_DNA"/>
</dbReference>
<evidence type="ECO:0000313" key="17">
    <source>
        <dbReference type="EMBL" id="AIX42610.1"/>
    </source>
</evidence>
<dbReference type="EMBL" id="KJ019099">
    <property type="protein sequence ID" value="AIX31167.1"/>
    <property type="molecule type" value="Genomic_DNA"/>
</dbReference>
<organism evidence="2 26">
    <name type="scientific">Synechococcus phage ACG-2014f</name>
    <dbReference type="NCBI Taxonomy" id="1493511"/>
    <lineage>
        <taxon>Viruses</taxon>
        <taxon>Duplodnaviria</taxon>
        <taxon>Heunggongvirae</taxon>
        <taxon>Uroviricota</taxon>
        <taxon>Caudoviricetes</taxon>
        <taxon>Pantevenvirales</taxon>
        <taxon>Kyanoviridae</taxon>
        <taxon>Atlauavirus</taxon>
        <taxon>Atlauavirus tusconc8</taxon>
    </lineage>
</organism>
<evidence type="ECO:0000313" key="24">
    <source>
        <dbReference type="Proteomes" id="UP000033001"/>
    </source>
</evidence>
<evidence type="ECO:0000313" key="18">
    <source>
        <dbReference type="EMBL" id="AIX42887.1"/>
    </source>
</evidence>
<dbReference type="EMBL" id="KJ019090">
    <property type="protein sequence ID" value="AIX28676.1"/>
    <property type="molecule type" value="Genomic_DNA"/>
</dbReference>
<evidence type="ECO:0000313" key="6">
    <source>
        <dbReference type="EMBL" id="AIX30003.1"/>
    </source>
</evidence>
<dbReference type="Proteomes" id="UP000185304">
    <property type="component" value="Segment"/>
</dbReference>
<evidence type="ECO:0000313" key="11">
    <source>
        <dbReference type="EMBL" id="AIX31739.1"/>
    </source>
</evidence>
<evidence type="ECO:0000313" key="4">
    <source>
        <dbReference type="EMBL" id="AIX28676.1"/>
    </source>
</evidence>
<proteinExistence type="predicted"/>
<dbReference type="EMBL" id="KJ019146">
    <property type="protein sequence ID" value="AIX42329.1"/>
    <property type="molecule type" value="Genomic_DNA"/>
</dbReference>
<dbReference type="Proteomes" id="UP000185310">
    <property type="component" value="Segment"/>
</dbReference>
<evidence type="ECO:0000313" key="22">
    <source>
        <dbReference type="EMBL" id="AIX44032.1"/>
    </source>
</evidence>
<evidence type="ECO:0000313" key="23">
    <source>
        <dbReference type="EMBL" id="AIX45660.1"/>
    </source>
</evidence>
<dbReference type="EMBL" id="KJ019147">
    <property type="protein sequence ID" value="AIX42610.1"/>
    <property type="molecule type" value="Genomic_DNA"/>
</dbReference>
<dbReference type="Proteomes" id="UP000185317">
    <property type="component" value="Segment"/>
</dbReference>
<evidence type="ECO:0000313" key="25">
    <source>
        <dbReference type="Proteomes" id="UP000185286"/>
    </source>
</evidence>
<dbReference type="EMBL" id="KJ019097">
    <property type="protein sequence ID" value="AIX30588.1"/>
    <property type="molecule type" value="Genomic_DNA"/>
</dbReference>
<dbReference type="EMBL" id="KJ019151">
    <property type="protein sequence ID" value="AIX43747.1"/>
    <property type="molecule type" value="Genomic_DNA"/>
</dbReference>
<dbReference type="Proteomes" id="UP000185298">
    <property type="component" value="Segment"/>
</dbReference>
<dbReference type="EMBL" id="KJ019150">
    <property type="protein sequence ID" value="AIX43460.1"/>
    <property type="molecule type" value="Genomic_DNA"/>
</dbReference>
<evidence type="ECO:0000313" key="16">
    <source>
        <dbReference type="EMBL" id="AIX42329.1"/>
    </source>
</evidence>
<dbReference type="EMBL" id="KJ019105">
    <property type="protein sequence ID" value="AIX32807.1"/>
    <property type="molecule type" value="Genomic_DNA"/>
</dbReference>
<evidence type="ECO:0000313" key="12">
    <source>
        <dbReference type="EMBL" id="AIX32025.1"/>
    </source>
</evidence>
<name>A0A0E3F0F1_9CAUD</name>
<dbReference type="EMBL" id="KJ019149">
    <property type="protein sequence ID" value="AIX43172.1"/>
    <property type="molecule type" value="Genomic_DNA"/>
</dbReference>
<dbReference type="EMBL" id="KJ019096">
    <property type="protein sequence ID" value="AIX30298.1"/>
    <property type="molecule type" value="Genomic_DNA"/>
</dbReference>
<evidence type="ECO:0000313" key="1">
    <source>
        <dbReference type="EMBL" id="AIX16631.1"/>
    </source>
</evidence>
<dbReference type="EMBL" id="KJ019102">
    <property type="protein sequence ID" value="AIX32025.1"/>
    <property type="molecule type" value="Genomic_DNA"/>
</dbReference>
<dbReference type="Proteomes" id="UP000185296">
    <property type="component" value="Segment"/>
</dbReference>
<evidence type="ECO:0000313" key="8">
    <source>
        <dbReference type="EMBL" id="AIX30588.1"/>
    </source>
</evidence>
<evidence type="ECO:0000313" key="9">
    <source>
        <dbReference type="EMBL" id="AIX30880.1"/>
    </source>
</evidence>
<dbReference type="Proteomes" id="UP000185305">
    <property type="component" value="Segment"/>
</dbReference>
<dbReference type="Proteomes" id="UP000185307">
    <property type="component" value="Segment"/>
</dbReference>
<dbReference type="EMBL" id="KJ019045">
    <property type="protein sequence ID" value="AIX18409.1"/>
    <property type="molecule type" value="Genomic_DNA"/>
</dbReference>
<dbReference type="Proteomes" id="UP000185318">
    <property type="component" value="Segment"/>
</dbReference>
<dbReference type="Proteomes" id="UP000185312">
    <property type="component" value="Segment"/>
</dbReference>
<dbReference type="EMBL" id="KJ019145">
    <property type="protein sequence ID" value="AIX42041.1"/>
    <property type="molecule type" value="Genomic_DNA"/>
</dbReference>
<dbReference type="EMBL" id="KJ019095">
    <property type="protein sequence ID" value="AIX30003.1"/>
    <property type="molecule type" value="Genomic_DNA"/>
</dbReference>
<evidence type="ECO:0000313" key="5">
    <source>
        <dbReference type="EMBL" id="AIX29220.1"/>
    </source>
</evidence>
<evidence type="ECO:0000313" key="15">
    <source>
        <dbReference type="EMBL" id="AIX42041.1"/>
    </source>
</evidence>
<evidence type="ECO:0000313" key="26">
    <source>
        <dbReference type="Proteomes" id="UP000185317"/>
    </source>
</evidence>
<reference evidence="24 25" key="1">
    <citation type="submission" date="2013-12" db="EMBL/GenBank/DDBJ databases">
        <title>Ecological redundancy of diverse viral populations within a natural community.</title>
        <authorList>
            <person name="Gregory A.C."/>
            <person name="LaButti K."/>
            <person name="Copeland A."/>
            <person name="Woyke T."/>
            <person name="Sullivan M.B."/>
        </authorList>
    </citation>
    <scope>NUCLEOTIDE SEQUENCE [LARGE SCALE GENOMIC DNA]</scope>
    <source>
        <strain evidence="15">Syn7803C15</strain>
        <strain evidence="16">Syn7803C16</strain>
        <strain evidence="17">Syn7803C17</strain>
        <strain evidence="18">Syn7803C19</strain>
        <strain evidence="19">Syn7803C21</strain>
        <strain evidence="20">Syn7803C22</strain>
        <strain evidence="21">Syn7803C24</strain>
        <strain evidence="22">Syn7803C25</strain>
        <strain evidence="23">Syn7803C34</strain>
        <strain evidence="1">Syn7803C58</strain>
        <strain evidence="2">Syn7803C6</strain>
        <strain evidence="3">Syn7803US17</strain>
        <strain evidence="5">Syn7803US2</strain>
        <strain evidence="4">Syn7803US24</strain>
        <strain evidence="10">Syn7803US3</strain>
        <strain evidence="6">Syn7803US34</strain>
        <strain evidence="7">Syn7803US36</strain>
        <strain evidence="8">Syn7803US37</strain>
        <strain evidence="9">Syn7803US39</strain>
        <strain evidence="14">Syn7803US4</strain>
        <strain evidence="11">Syn7803US42</strain>
        <strain evidence="12">Syn7803US43</strain>
        <strain evidence="13">Syn7803US44</strain>
    </source>
</reference>
<evidence type="ECO:0000313" key="21">
    <source>
        <dbReference type="EMBL" id="AIX43747.1"/>
    </source>
</evidence>
<dbReference type="Proteomes" id="UP000185291">
    <property type="component" value="Segment"/>
</dbReference>
<dbReference type="Proteomes" id="UP000185311">
    <property type="component" value="Segment"/>
</dbReference>
<dbReference type="Proteomes" id="UP000185316">
    <property type="component" value="Segment"/>
</dbReference>
<dbReference type="EMBL" id="KJ019148">
    <property type="protein sequence ID" value="AIX42887.1"/>
    <property type="molecule type" value="Genomic_DNA"/>
</dbReference>
<dbReference type="EMBL" id="KJ019037">
    <property type="protein sequence ID" value="AIX16631.1"/>
    <property type="molecule type" value="Genomic_DNA"/>
</dbReference>
<dbReference type="Proteomes" id="UP000185308">
    <property type="component" value="Segment"/>
</dbReference>
<dbReference type="Proteomes" id="UP000185286">
    <property type="component" value="Genome"/>
</dbReference>
<protein>
    <submittedName>
        <fullName evidence="2">Uncharacterized protein</fullName>
    </submittedName>
</protein>